<evidence type="ECO:0000313" key="2">
    <source>
        <dbReference type="WBParaSite" id="nRc.2.0.1.t06039-RA"/>
    </source>
</evidence>
<protein>
    <submittedName>
        <fullName evidence="2">Uncharacterized protein</fullName>
    </submittedName>
</protein>
<sequence>MHGGCSWQWVCIDRRHEREAVLEMDIAQQWQIQVESTVQVRGCVGVISLCSHPAVSCNTVSDQFQAQQLRVQHEIQEQTKFTNACLAALAEQMQQLISTTTAAAAARNPRTPRPLLVTSPFHSEETRDIYILNETLYETEPALAFGWPPAHVKPEAPSTDTLYNNEFSHNVCGEEETSHSAPQRCPQPTANPFGFLDYLPDNYYDHPQPRYDLPSTSHREEDSGIKTIVDNMNPLAIEGARTNKRLLHFFIGLENEFRYDASNHIKMSALHQLTCDTPSDMILDMTPYRDAKNFLIFQLAPDCNQMTLKRELASITPKAGEEPVAFLSKVMTYVQLL</sequence>
<reference evidence="2" key="1">
    <citation type="submission" date="2022-11" db="UniProtKB">
        <authorList>
            <consortium name="WormBaseParasite"/>
        </authorList>
    </citation>
    <scope>IDENTIFICATION</scope>
</reference>
<accession>A0A915HVV9</accession>
<keyword evidence="1" id="KW-1185">Reference proteome</keyword>
<evidence type="ECO:0000313" key="1">
    <source>
        <dbReference type="Proteomes" id="UP000887565"/>
    </source>
</evidence>
<name>A0A915HVV9_ROMCU</name>
<dbReference type="Proteomes" id="UP000887565">
    <property type="component" value="Unplaced"/>
</dbReference>
<organism evidence="1 2">
    <name type="scientific">Romanomermis culicivorax</name>
    <name type="common">Nematode worm</name>
    <dbReference type="NCBI Taxonomy" id="13658"/>
    <lineage>
        <taxon>Eukaryota</taxon>
        <taxon>Metazoa</taxon>
        <taxon>Ecdysozoa</taxon>
        <taxon>Nematoda</taxon>
        <taxon>Enoplea</taxon>
        <taxon>Dorylaimia</taxon>
        <taxon>Mermithida</taxon>
        <taxon>Mermithoidea</taxon>
        <taxon>Mermithidae</taxon>
        <taxon>Romanomermis</taxon>
    </lineage>
</organism>
<dbReference type="WBParaSite" id="nRc.2.0.1.t06039-RA">
    <property type="protein sequence ID" value="nRc.2.0.1.t06039-RA"/>
    <property type="gene ID" value="nRc.2.0.1.g06039"/>
</dbReference>
<proteinExistence type="predicted"/>
<dbReference type="AlphaFoldDB" id="A0A915HVV9"/>